<feature type="signal peptide" evidence="1">
    <location>
        <begin position="1"/>
        <end position="20"/>
    </location>
</feature>
<dbReference type="EMBL" id="UFSX01000001">
    <property type="protein sequence ID" value="SUV28825.1"/>
    <property type="molecule type" value="Genomic_DNA"/>
</dbReference>
<sequence length="623" mass="69816">MKKLLIILIVWNIAMPTAFARQQGSSIPPRTVLSKDTINPGFDATQQIFQKRYQHPDAVPFDTLWKNNVYISLFGGMDKMIPRGNADFNTGPVGGIAANWQFAPAHILRASLSAGNFSRKIDNETLVRFGLQADYLLNVSSYVNGYNPGRIFEFLTVAGIGYQLSSLAGRMEHVADLHLGFQLKLHPTAHVDFYLEPRFTIMSDGIDHSFQKNWHKYDMTYGAVVGMNYRFKAWKPFGKIPILEGDHFLDNTFVSIAAGGQFQGSRLTSEIGLVNSIGPHISLSVGKWLIPAFGLRLSAFKSSDTWHKKVIAPSASAAGEEFYEMSAYAGSRLEGMLDATYFFNGRQLDPKFSINVLAGGELGYIQKENGYRPAKGGYTGFTGGLQLKYRLFGDVSVFLEPRASMASYSLKTNEKEEGRYVARKFTDNLYSINVGIEIKRANEENRMARSLNRDLFKPSFFASGVIGFATPIQMKRYEPKRNFNYQAMIAAGRTFTPLSSLRFGADFGPFSAELKGKAIEYNMASGSLDYMLNLTNLMTGYDPERKYDVQLFAGIVASMRLKQDNRFFIGGEAGLQTSYQVSRRFKVFLEPKIRFYGKELLMQDNVQGRDVMMSLHAGTSFSF</sequence>
<reference evidence="2 3" key="1">
    <citation type="submission" date="2018-06" db="EMBL/GenBank/DDBJ databases">
        <authorList>
            <consortium name="Pathogen Informatics"/>
            <person name="Doyle S."/>
        </authorList>
    </citation>
    <scope>NUCLEOTIDE SEQUENCE [LARGE SCALE GENOMIC DNA]</scope>
    <source>
        <strain evidence="2 3">NCTC11155</strain>
    </source>
</reference>
<dbReference type="GeneID" id="93070718"/>
<proteinExistence type="predicted"/>
<dbReference type="OrthoDB" id="1042947at2"/>
<organism evidence="2 3">
    <name type="scientific">Bacteroides eggerthii</name>
    <dbReference type="NCBI Taxonomy" id="28111"/>
    <lineage>
        <taxon>Bacteria</taxon>
        <taxon>Pseudomonadati</taxon>
        <taxon>Bacteroidota</taxon>
        <taxon>Bacteroidia</taxon>
        <taxon>Bacteroidales</taxon>
        <taxon>Bacteroidaceae</taxon>
        <taxon>Bacteroides</taxon>
    </lineage>
</organism>
<dbReference type="STRING" id="483216.BACEGG_01638"/>
<dbReference type="Proteomes" id="UP000254424">
    <property type="component" value="Unassembled WGS sequence"/>
</dbReference>
<name>A0A380YJ00_9BACE</name>
<evidence type="ECO:0000256" key="1">
    <source>
        <dbReference type="SAM" id="SignalP"/>
    </source>
</evidence>
<evidence type="ECO:0000313" key="3">
    <source>
        <dbReference type="Proteomes" id="UP000254424"/>
    </source>
</evidence>
<evidence type="ECO:0000313" key="2">
    <source>
        <dbReference type="EMBL" id="SUV28825.1"/>
    </source>
</evidence>
<dbReference type="AlphaFoldDB" id="A0A380YJ00"/>
<accession>A0A380YJ00</accession>
<dbReference type="RefSeq" id="WP_004289930.1">
    <property type="nucleotide sequence ID" value="NZ_CABKNQ010000019.1"/>
</dbReference>
<feature type="chain" id="PRO_5017012112" evidence="1">
    <location>
        <begin position="21"/>
        <end position="623"/>
    </location>
</feature>
<keyword evidence="1" id="KW-0732">Signal</keyword>
<protein>
    <submittedName>
        <fullName evidence="2">Putative outer membrane protein</fullName>
    </submittedName>
</protein>
<gene>
    <name evidence="2" type="ORF">NCTC11155_00782</name>
</gene>